<feature type="domain" description="HTH cro/C1-type" evidence="1">
    <location>
        <begin position="31"/>
        <end position="72"/>
    </location>
</feature>
<comment type="caution">
    <text evidence="2">The sequence shown here is derived from an EMBL/GenBank/DDBJ whole genome shotgun (WGS) entry which is preliminary data.</text>
</comment>
<evidence type="ECO:0000313" key="3">
    <source>
        <dbReference type="Proteomes" id="UP000187323"/>
    </source>
</evidence>
<dbReference type="GO" id="GO:0003677">
    <property type="term" value="F:DNA binding"/>
    <property type="evidence" value="ECO:0007669"/>
    <property type="project" value="InterPro"/>
</dbReference>
<accession>A0AB36J3T6</accession>
<dbReference type="Gene3D" id="1.10.260.40">
    <property type="entry name" value="lambda repressor-like DNA-binding domains"/>
    <property type="match status" value="1"/>
</dbReference>
<dbReference type="SUPFAM" id="SSF47413">
    <property type="entry name" value="lambda repressor-like DNA-binding domains"/>
    <property type="match status" value="1"/>
</dbReference>
<dbReference type="Pfam" id="PF01381">
    <property type="entry name" value="HTH_3"/>
    <property type="match status" value="1"/>
</dbReference>
<dbReference type="PROSITE" id="PS50943">
    <property type="entry name" value="HTH_CROC1"/>
    <property type="match status" value="1"/>
</dbReference>
<evidence type="ECO:0000259" key="1">
    <source>
        <dbReference type="PROSITE" id="PS50943"/>
    </source>
</evidence>
<sequence length="83" mass="9340">MSKKLDLHSDPTQYAELLYLRKTIKKFNANDMAVAVGVSAETYLRAERGGREFTLGEAVRIANKLEMPVCDVFPKIFNSNVAF</sequence>
<dbReference type="InterPro" id="IPR001387">
    <property type="entry name" value="Cro/C1-type_HTH"/>
</dbReference>
<dbReference type="AlphaFoldDB" id="A0AB36J3T6"/>
<dbReference type="Proteomes" id="UP000187323">
    <property type="component" value="Unassembled WGS sequence"/>
</dbReference>
<dbReference type="InterPro" id="IPR010982">
    <property type="entry name" value="Lambda_DNA-bd_dom_sf"/>
</dbReference>
<organism evidence="2 3">
    <name type="scientific">Paenibacillus odorifer</name>
    <dbReference type="NCBI Taxonomy" id="189426"/>
    <lineage>
        <taxon>Bacteria</taxon>
        <taxon>Bacillati</taxon>
        <taxon>Bacillota</taxon>
        <taxon>Bacilli</taxon>
        <taxon>Bacillales</taxon>
        <taxon>Paenibacillaceae</taxon>
        <taxon>Paenibacillus</taxon>
    </lineage>
</organism>
<name>A0AB36J3T6_9BACL</name>
<protein>
    <recommendedName>
        <fullName evidence="1">HTH cro/C1-type domain-containing protein</fullName>
    </recommendedName>
</protein>
<reference evidence="2 3" key="1">
    <citation type="submission" date="2016-10" db="EMBL/GenBank/DDBJ databases">
        <title>Paenibacillus species isolates.</title>
        <authorList>
            <person name="Beno S.M."/>
        </authorList>
    </citation>
    <scope>NUCLEOTIDE SEQUENCE [LARGE SCALE GENOMIC DNA]</scope>
    <source>
        <strain evidence="2 3">FSL H7-0918</strain>
    </source>
</reference>
<gene>
    <name evidence="2" type="ORF">BSK47_30765</name>
</gene>
<proteinExistence type="predicted"/>
<dbReference type="EMBL" id="MPTO01000048">
    <property type="protein sequence ID" value="OME10410.1"/>
    <property type="molecule type" value="Genomic_DNA"/>
</dbReference>
<dbReference type="RefSeq" id="WP_076138847.1">
    <property type="nucleotide sequence ID" value="NZ_MKQL01000006.1"/>
</dbReference>
<evidence type="ECO:0000313" key="2">
    <source>
        <dbReference type="EMBL" id="OME10410.1"/>
    </source>
</evidence>
<dbReference type="CDD" id="cd00093">
    <property type="entry name" value="HTH_XRE"/>
    <property type="match status" value="1"/>
</dbReference>